<reference evidence="1" key="1">
    <citation type="submission" date="2020-05" db="EMBL/GenBank/DDBJ databases">
        <title>Mycena genomes resolve the evolution of fungal bioluminescence.</title>
        <authorList>
            <person name="Tsai I.J."/>
        </authorList>
    </citation>
    <scope>NUCLEOTIDE SEQUENCE</scope>
    <source>
        <strain evidence="1">CCC161011</strain>
    </source>
</reference>
<proteinExistence type="predicted"/>
<evidence type="ECO:0000313" key="1">
    <source>
        <dbReference type="EMBL" id="KAF7358234.1"/>
    </source>
</evidence>
<organism evidence="1 2">
    <name type="scientific">Mycena venus</name>
    <dbReference type="NCBI Taxonomy" id="2733690"/>
    <lineage>
        <taxon>Eukaryota</taxon>
        <taxon>Fungi</taxon>
        <taxon>Dikarya</taxon>
        <taxon>Basidiomycota</taxon>
        <taxon>Agaricomycotina</taxon>
        <taxon>Agaricomycetes</taxon>
        <taxon>Agaricomycetidae</taxon>
        <taxon>Agaricales</taxon>
        <taxon>Marasmiineae</taxon>
        <taxon>Mycenaceae</taxon>
        <taxon>Mycena</taxon>
    </lineage>
</organism>
<gene>
    <name evidence="1" type="ORF">MVEN_00872200</name>
</gene>
<name>A0A8H6YHA0_9AGAR</name>
<accession>A0A8H6YHA0</accession>
<keyword evidence="2" id="KW-1185">Reference proteome</keyword>
<dbReference type="AlphaFoldDB" id="A0A8H6YHA0"/>
<dbReference type="EMBL" id="JACAZI010000006">
    <property type="protein sequence ID" value="KAF7358234.1"/>
    <property type="molecule type" value="Genomic_DNA"/>
</dbReference>
<sequence>MPGALNGGNTVICLPHVCVILRPCVKRPSRPARSAYHPLRRIALVLNYVFIVSSDLPVQSSDIDDPAPPLFITPSAAPRLQLPLCRHHKRMVRLRARLQLPSHLTDSGSLAVIEQIPVSSRVSSLKSGLHFS</sequence>
<protein>
    <submittedName>
        <fullName evidence="1">Uncharacterized protein</fullName>
    </submittedName>
</protein>
<evidence type="ECO:0000313" key="2">
    <source>
        <dbReference type="Proteomes" id="UP000620124"/>
    </source>
</evidence>
<dbReference type="Proteomes" id="UP000620124">
    <property type="component" value="Unassembled WGS sequence"/>
</dbReference>
<comment type="caution">
    <text evidence="1">The sequence shown here is derived from an EMBL/GenBank/DDBJ whole genome shotgun (WGS) entry which is preliminary data.</text>
</comment>